<dbReference type="SUPFAM" id="SSF55729">
    <property type="entry name" value="Acyl-CoA N-acyltransferases (Nat)"/>
    <property type="match status" value="1"/>
</dbReference>
<evidence type="ECO:0000259" key="1">
    <source>
        <dbReference type="PROSITE" id="PS51186"/>
    </source>
</evidence>
<dbReference type="Pfam" id="PF00583">
    <property type="entry name" value="Acetyltransf_1"/>
    <property type="match status" value="1"/>
</dbReference>
<organism evidence="2">
    <name type="scientific">freshwater metagenome</name>
    <dbReference type="NCBI Taxonomy" id="449393"/>
    <lineage>
        <taxon>unclassified sequences</taxon>
        <taxon>metagenomes</taxon>
        <taxon>ecological metagenomes</taxon>
    </lineage>
</organism>
<accession>A0A6J6SCU1</accession>
<dbReference type="GO" id="GO:0016747">
    <property type="term" value="F:acyltransferase activity, transferring groups other than amino-acyl groups"/>
    <property type="evidence" value="ECO:0007669"/>
    <property type="project" value="InterPro"/>
</dbReference>
<name>A0A6J6SCU1_9ZZZZ</name>
<gene>
    <name evidence="2" type="ORF">UFOPK2735_00741</name>
    <name evidence="3" type="ORF">UFOPK4022_00785</name>
</gene>
<feature type="domain" description="N-acetyltransferase" evidence="1">
    <location>
        <begin position="5"/>
        <end position="161"/>
    </location>
</feature>
<dbReference type="AlphaFoldDB" id="A0A6J6SCU1"/>
<evidence type="ECO:0000313" key="2">
    <source>
        <dbReference type="EMBL" id="CAB4732592.1"/>
    </source>
</evidence>
<dbReference type="InterPro" id="IPR016181">
    <property type="entry name" value="Acyl_CoA_acyltransferase"/>
</dbReference>
<dbReference type="EMBL" id="CAFBOY010000110">
    <property type="protein sequence ID" value="CAB5001816.1"/>
    <property type="molecule type" value="Genomic_DNA"/>
</dbReference>
<dbReference type="EMBL" id="CAEZYP010000120">
    <property type="protein sequence ID" value="CAB4732592.1"/>
    <property type="molecule type" value="Genomic_DNA"/>
</dbReference>
<reference evidence="2" key="1">
    <citation type="submission" date="2020-05" db="EMBL/GenBank/DDBJ databases">
        <authorList>
            <person name="Chiriac C."/>
            <person name="Salcher M."/>
            <person name="Ghai R."/>
            <person name="Kavagutti S V."/>
        </authorList>
    </citation>
    <scope>NUCLEOTIDE SEQUENCE</scope>
</reference>
<evidence type="ECO:0000313" key="3">
    <source>
        <dbReference type="EMBL" id="CAB5001816.1"/>
    </source>
</evidence>
<proteinExistence type="predicted"/>
<dbReference type="PROSITE" id="PS51186">
    <property type="entry name" value="GNAT"/>
    <property type="match status" value="1"/>
</dbReference>
<sequence>MNPAVSVEELVEDQWTRYRDIRLAALESDGHAFGGNLDSERLFTESQWREKARQYIAVVAIVDEEDIGMMTIENLSGDFGATCWVGSCWVDREFRQHGALRALFGYLDLHAEHRDWATQGLGVWVDNDIAITAYEKLGFTQMGEKQESTRKPGMYYQRMLRKTVVN</sequence>
<dbReference type="Gene3D" id="3.40.630.30">
    <property type="match status" value="1"/>
</dbReference>
<dbReference type="InterPro" id="IPR000182">
    <property type="entry name" value="GNAT_dom"/>
</dbReference>
<protein>
    <submittedName>
        <fullName evidence="2">Unannotated protein</fullName>
    </submittedName>
</protein>